<gene>
    <name evidence="2" type="ORF">AAF712_011910</name>
</gene>
<sequence>MAKRAISQHATDQAAGSKDKKVDYECIYDENLGEICLLYRPRELITSQPIVWYEADATEKENSDEGSGNEEYIPTAAAFKARQLSPRPTRTWASGSRRPAIKQEDSDVEMSGEDCDSETDRGPAASSPPPNRAGASSPPSPGPSQSSEQPHDRKQKGRSHTEDAGLSGYAADDEVDEADQDNNDEAAAALIAGRDTQLLSHLLGPSNSLSLTPIPSDQATSSLPTHKSAMKQVKEEEAVRIESMDFPVALRSHARSRSRGPGIAIKDDPEGVELLINKLALESFIAREVKRGVKRELKELTRLVSEDASGSRAAKKLRGAPPEGAEIIEISD</sequence>
<evidence type="ECO:0000313" key="2">
    <source>
        <dbReference type="EMBL" id="KAL0061252.1"/>
    </source>
</evidence>
<dbReference type="Proteomes" id="UP001437256">
    <property type="component" value="Unassembled WGS sequence"/>
</dbReference>
<protein>
    <submittedName>
        <fullName evidence="2">Uncharacterized protein</fullName>
    </submittedName>
</protein>
<accession>A0ABR2ZJ66</accession>
<evidence type="ECO:0000256" key="1">
    <source>
        <dbReference type="SAM" id="MobiDB-lite"/>
    </source>
</evidence>
<dbReference type="EMBL" id="JBBXMP010000142">
    <property type="protein sequence ID" value="KAL0061252.1"/>
    <property type="molecule type" value="Genomic_DNA"/>
</dbReference>
<feature type="compositionally biased region" description="Low complexity" evidence="1">
    <location>
        <begin position="132"/>
        <end position="147"/>
    </location>
</feature>
<proteinExistence type="predicted"/>
<feature type="region of interest" description="Disordered" evidence="1">
    <location>
        <begin position="203"/>
        <end position="232"/>
    </location>
</feature>
<feature type="compositionally biased region" description="Acidic residues" evidence="1">
    <location>
        <begin position="171"/>
        <end position="184"/>
    </location>
</feature>
<feature type="region of interest" description="Disordered" evidence="1">
    <location>
        <begin position="308"/>
        <end position="332"/>
    </location>
</feature>
<evidence type="ECO:0000313" key="3">
    <source>
        <dbReference type="Proteomes" id="UP001437256"/>
    </source>
</evidence>
<reference evidence="2 3" key="1">
    <citation type="submission" date="2024-05" db="EMBL/GenBank/DDBJ databases">
        <title>A draft genome resource for the thread blight pathogen Marasmius tenuissimus strain MS-2.</title>
        <authorList>
            <person name="Yulfo-Soto G.E."/>
            <person name="Baruah I.K."/>
            <person name="Amoako-Attah I."/>
            <person name="Bukari Y."/>
            <person name="Meinhardt L.W."/>
            <person name="Bailey B.A."/>
            <person name="Cohen S.P."/>
        </authorList>
    </citation>
    <scope>NUCLEOTIDE SEQUENCE [LARGE SCALE GENOMIC DNA]</scope>
    <source>
        <strain evidence="2 3">MS-2</strain>
    </source>
</reference>
<keyword evidence="3" id="KW-1185">Reference proteome</keyword>
<comment type="caution">
    <text evidence="2">The sequence shown here is derived from an EMBL/GenBank/DDBJ whole genome shotgun (WGS) entry which is preliminary data.</text>
</comment>
<feature type="compositionally biased region" description="Acidic residues" evidence="1">
    <location>
        <begin position="106"/>
        <end position="117"/>
    </location>
</feature>
<feature type="region of interest" description="Disordered" evidence="1">
    <location>
        <begin position="57"/>
        <end position="188"/>
    </location>
</feature>
<feature type="compositionally biased region" description="Polar residues" evidence="1">
    <location>
        <begin position="205"/>
        <end position="225"/>
    </location>
</feature>
<name>A0ABR2ZJ66_9AGAR</name>
<organism evidence="2 3">
    <name type="scientific">Marasmius tenuissimus</name>
    <dbReference type="NCBI Taxonomy" id="585030"/>
    <lineage>
        <taxon>Eukaryota</taxon>
        <taxon>Fungi</taxon>
        <taxon>Dikarya</taxon>
        <taxon>Basidiomycota</taxon>
        <taxon>Agaricomycotina</taxon>
        <taxon>Agaricomycetes</taxon>
        <taxon>Agaricomycetidae</taxon>
        <taxon>Agaricales</taxon>
        <taxon>Marasmiineae</taxon>
        <taxon>Marasmiaceae</taxon>
        <taxon>Marasmius</taxon>
    </lineage>
</organism>
<feature type="region of interest" description="Disordered" evidence="1">
    <location>
        <begin position="1"/>
        <end position="20"/>
    </location>
</feature>